<protein>
    <submittedName>
        <fullName evidence="2">Uncharacterized protein</fullName>
    </submittedName>
</protein>
<name>A0A0A9H6W8_ARUDO</name>
<accession>A0A0A9H6W8</accession>
<feature type="region of interest" description="Disordered" evidence="1">
    <location>
        <begin position="11"/>
        <end position="30"/>
    </location>
</feature>
<evidence type="ECO:0000256" key="1">
    <source>
        <dbReference type="SAM" id="MobiDB-lite"/>
    </source>
</evidence>
<organism evidence="2">
    <name type="scientific">Arundo donax</name>
    <name type="common">Giant reed</name>
    <name type="synonym">Donax arundinaceus</name>
    <dbReference type="NCBI Taxonomy" id="35708"/>
    <lineage>
        <taxon>Eukaryota</taxon>
        <taxon>Viridiplantae</taxon>
        <taxon>Streptophyta</taxon>
        <taxon>Embryophyta</taxon>
        <taxon>Tracheophyta</taxon>
        <taxon>Spermatophyta</taxon>
        <taxon>Magnoliopsida</taxon>
        <taxon>Liliopsida</taxon>
        <taxon>Poales</taxon>
        <taxon>Poaceae</taxon>
        <taxon>PACMAD clade</taxon>
        <taxon>Arundinoideae</taxon>
        <taxon>Arundineae</taxon>
        <taxon>Arundo</taxon>
    </lineage>
</organism>
<dbReference type="EMBL" id="GBRH01164926">
    <property type="protein sequence ID" value="JAE32970.1"/>
    <property type="molecule type" value="Transcribed_RNA"/>
</dbReference>
<proteinExistence type="predicted"/>
<sequence length="142" mass="15594">MPSITVPRALDGGCRKTASGKTRLRRHPAPRGHRVKVLLELDCGTQEHELHEWELTSNPSSLQGLTDDRSTAKPWATRWLAAATKTSIAMASAWSRGRARGRKPSISSYTTLRREMRPGTTLEAPFASSCNVAQVEVPWSGS</sequence>
<evidence type="ECO:0000313" key="2">
    <source>
        <dbReference type="EMBL" id="JAE32970.1"/>
    </source>
</evidence>
<dbReference type="AlphaFoldDB" id="A0A0A9H6W8"/>
<reference evidence="2" key="1">
    <citation type="submission" date="2014-09" db="EMBL/GenBank/DDBJ databases">
        <authorList>
            <person name="Magalhaes I.L.F."/>
            <person name="Oliveira U."/>
            <person name="Santos F.R."/>
            <person name="Vidigal T.H.D.A."/>
            <person name="Brescovit A.D."/>
            <person name="Santos A.J."/>
        </authorList>
    </citation>
    <scope>NUCLEOTIDE SEQUENCE</scope>
    <source>
        <tissue evidence="2">Shoot tissue taken approximately 20 cm above the soil surface</tissue>
    </source>
</reference>
<reference evidence="2" key="2">
    <citation type="journal article" date="2015" name="Data Brief">
        <title>Shoot transcriptome of the giant reed, Arundo donax.</title>
        <authorList>
            <person name="Barrero R.A."/>
            <person name="Guerrero F.D."/>
            <person name="Moolhuijzen P."/>
            <person name="Goolsby J.A."/>
            <person name="Tidwell J."/>
            <person name="Bellgard S.E."/>
            <person name="Bellgard M.I."/>
        </authorList>
    </citation>
    <scope>NUCLEOTIDE SEQUENCE</scope>
    <source>
        <tissue evidence="2">Shoot tissue taken approximately 20 cm above the soil surface</tissue>
    </source>
</reference>